<gene>
    <name evidence="2" type="primary">txxe 3804</name>
    <name evidence="2" type="ORF">TXXE_00200</name>
</gene>
<evidence type="ECO:0000256" key="1">
    <source>
        <dbReference type="SAM" id="SignalP"/>
    </source>
</evidence>
<dbReference type="PROSITE" id="PS51257">
    <property type="entry name" value="PROKAR_LIPOPROTEIN"/>
    <property type="match status" value="1"/>
</dbReference>
<dbReference type="Proteomes" id="UP000681526">
    <property type="component" value="Unassembled WGS sequence"/>
</dbReference>
<sequence length="127" mass="14181">MRMRKAAGILAAAFVLLAVLAACSRENLQQIGLVGIEASFEIEPAQARAGEAVQMKAVFTGVELDENANVQFVVIADGEPTTVKHRYEGDNTFTAEYRFEQPGEYDIDLHLYYEDVHIYKKKQVTVQ</sequence>
<dbReference type="Gene3D" id="2.60.40.10">
    <property type="entry name" value="Immunoglobulins"/>
    <property type="match status" value="1"/>
</dbReference>
<dbReference type="RefSeq" id="WP_213482994.1">
    <property type="nucleotide sequence ID" value="NZ_CAJRAY010000001.1"/>
</dbReference>
<feature type="signal peptide" evidence="1">
    <location>
        <begin position="1"/>
        <end position="21"/>
    </location>
</feature>
<keyword evidence="1" id="KW-0732">Signal</keyword>
<keyword evidence="3" id="KW-1185">Reference proteome</keyword>
<accession>A0ABN7RFP0</accession>
<protein>
    <submittedName>
        <fullName evidence="2">Conserved domain protein</fullName>
    </submittedName>
</protein>
<organism evidence="2 3">
    <name type="scientific">Thermobacillus xylanilyticus</name>
    <dbReference type="NCBI Taxonomy" id="76633"/>
    <lineage>
        <taxon>Bacteria</taxon>
        <taxon>Bacillati</taxon>
        <taxon>Bacillota</taxon>
        <taxon>Bacilli</taxon>
        <taxon>Bacillales</taxon>
        <taxon>Paenibacillaceae</taxon>
        <taxon>Thermobacillus</taxon>
    </lineage>
</organism>
<comment type="caution">
    <text evidence="2">The sequence shown here is derived from an EMBL/GenBank/DDBJ whole genome shotgun (WGS) entry which is preliminary data.</text>
</comment>
<dbReference type="InterPro" id="IPR013783">
    <property type="entry name" value="Ig-like_fold"/>
</dbReference>
<dbReference type="EMBL" id="CAJRAY010000001">
    <property type="protein sequence ID" value="CAG5076186.1"/>
    <property type="molecule type" value="Genomic_DNA"/>
</dbReference>
<evidence type="ECO:0000313" key="3">
    <source>
        <dbReference type="Proteomes" id="UP000681526"/>
    </source>
</evidence>
<feature type="chain" id="PRO_5045273068" evidence="1">
    <location>
        <begin position="22"/>
        <end position="127"/>
    </location>
</feature>
<name>A0ABN7RFP0_THEXY</name>
<reference evidence="2 3" key="1">
    <citation type="submission" date="2021-04" db="EMBL/GenBank/DDBJ databases">
        <authorList>
            <person name="Rakotoarivonina H."/>
        </authorList>
    </citation>
    <scope>NUCLEOTIDE SEQUENCE [LARGE SCALE GENOMIC DNA]</scope>
    <source>
        <strain evidence="2 3">XE</strain>
    </source>
</reference>
<proteinExistence type="predicted"/>
<evidence type="ECO:0000313" key="2">
    <source>
        <dbReference type="EMBL" id="CAG5076186.1"/>
    </source>
</evidence>